<feature type="transmembrane region" description="Helical" evidence="5">
    <location>
        <begin position="150"/>
        <end position="170"/>
    </location>
</feature>
<protein>
    <submittedName>
        <fullName evidence="6">Inhibitor of apoptosis-promoting Bax1-domain-containing protein</fullName>
    </submittedName>
</protein>
<evidence type="ECO:0000256" key="4">
    <source>
        <dbReference type="ARBA" id="ARBA00023136"/>
    </source>
</evidence>
<comment type="subcellular location">
    <subcellularLocation>
        <location evidence="1">Membrane</location>
        <topology evidence="1">Multi-pass membrane protein</topology>
    </subcellularLocation>
</comment>
<evidence type="ECO:0000256" key="5">
    <source>
        <dbReference type="RuleBase" id="RU004379"/>
    </source>
</evidence>
<keyword evidence="3 5" id="KW-1133">Transmembrane helix</keyword>
<gene>
    <name evidence="6" type="ORF">BDV29DRAFT_174500</name>
</gene>
<dbReference type="OrthoDB" id="1277691at2759"/>
<dbReference type="PANTHER" id="PTHR23291">
    <property type="entry name" value="BAX INHIBITOR-RELATED"/>
    <property type="match status" value="1"/>
</dbReference>
<keyword evidence="2 5" id="KW-0812">Transmembrane</keyword>
<evidence type="ECO:0000256" key="3">
    <source>
        <dbReference type="ARBA" id="ARBA00022989"/>
    </source>
</evidence>
<keyword evidence="7" id="KW-1185">Reference proteome</keyword>
<keyword evidence="4 5" id="KW-0472">Membrane</keyword>
<feature type="transmembrane region" description="Helical" evidence="5">
    <location>
        <begin position="81"/>
        <end position="99"/>
    </location>
</feature>
<feature type="transmembrane region" description="Helical" evidence="5">
    <location>
        <begin position="271"/>
        <end position="288"/>
    </location>
</feature>
<comment type="similarity">
    <text evidence="5">Belongs to the BI1 family.</text>
</comment>
<dbReference type="GO" id="GO:0005743">
    <property type="term" value="C:mitochondrial inner membrane"/>
    <property type="evidence" value="ECO:0007669"/>
    <property type="project" value="TreeGrafter"/>
</dbReference>
<reference evidence="6 7" key="1">
    <citation type="submission" date="2019-04" db="EMBL/GenBank/DDBJ databases">
        <title>Friends and foes A comparative genomics study of 23 Aspergillus species from section Flavi.</title>
        <authorList>
            <consortium name="DOE Joint Genome Institute"/>
            <person name="Kjaerbolling I."/>
            <person name="Vesth T."/>
            <person name="Frisvad J.C."/>
            <person name="Nybo J.L."/>
            <person name="Theobald S."/>
            <person name="Kildgaard S."/>
            <person name="Isbrandt T."/>
            <person name="Kuo A."/>
            <person name="Sato A."/>
            <person name="Lyhne E.K."/>
            <person name="Kogle M.E."/>
            <person name="Wiebenga A."/>
            <person name="Kun R.S."/>
            <person name="Lubbers R.J."/>
            <person name="Makela M.R."/>
            <person name="Barry K."/>
            <person name="Chovatia M."/>
            <person name="Clum A."/>
            <person name="Daum C."/>
            <person name="Haridas S."/>
            <person name="He G."/>
            <person name="LaButti K."/>
            <person name="Lipzen A."/>
            <person name="Mondo S."/>
            <person name="Riley R."/>
            <person name="Salamov A."/>
            <person name="Simmons B.A."/>
            <person name="Magnuson J.K."/>
            <person name="Henrissat B."/>
            <person name="Mortensen U.H."/>
            <person name="Larsen T.O."/>
            <person name="Devries R.P."/>
            <person name="Grigoriev I.V."/>
            <person name="Machida M."/>
            <person name="Baker S.E."/>
            <person name="Andersen M.R."/>
        </authorList>
    </citation>
    <scope>NUCLEOTIDE SEQUENCE [LARGE SCALE GENOMIC DNA]</scope>
    <source>
        <strain evidence="6 7">CBS 151.66</strain>
    </source>
</reference>
<dbReference type="InterPro" id="IPR006214">
    <property type="entry name" value="Bax_inhibitor_1-related"/>
</dbReference>
<dbReference type="Pfam" id="PF01027">
    <property type="entry name" value="Bax1-I"/>
    <property type="match status" value="1"/>
</dbReference>
<dbReference type="AlphaFoldDB" id="A0A5N5X1W7"/>
<dbReference type="PANTHER" id="PTHR23291:SF112">
    <property type="entry name" value="GROWTH HORMONE-INDUCIBLE TRANSMEMBRANE PROTEIN"/>
    <property type="match status" value="1"/>
</dbReference>
<accession>A0A5N5X1W7</accession>
<proteinExistence type="inferred from homology"/>
<feature type="transmembrane region" description="Helical" evidence="5">
    <location>
        <begin position="233"/>
        <end position="259"/>
    </location>
</feature>
<sequence>MAFFLRRPFAVPTALRQVSKPANAARFFHNSPIKSAPSKHVSPVTPSIFAKSRQTFQNAFRRTYMQPTYDAAQGGNLTQRLLYGAAIVGGTVLATNLIFNRETREDGGMPAYERSYLNDTFMHTGLGIAIIGIAARAMHMSGWSYRLMAMNPWLVAGLGLVGSIGTMYGTMYTSPDNYVVKYGLWSAFNITQAALLSPLMFMHPALLARAGLYTVGMMGSIAFVGATAKQDKYLYLGAPLLAGVTVVALSGLAPLVLPATATRTLMWSEKIWLYGGLAVFGGFTLYDVQKVLNHARMAQRGLVRRDVVNESISLELDFINIFIRMVQILAMQRNNRK</sequence>
<organism evidence="6 7">
    <name type="scientific">Aspergillus leporis</name>
    <dbReference type="NCBI Taxonomy" id="41062"/>
    <lineage>
        <taxon>Eukaryota</taxon>
        <taxon>Fungi</taxon>
        <taxon>Dikarya</taxon>
        <taxon>Ascomycota</taxon>
        <taxon>Pezizomycotina</taxon>
        <taxon>Eurotiomycetes</taxon>
        <taxon>Eurotiomycetidae</taxon>
        <taxon>Eurotiales</taxon>
        <taxon>Aspergillaceae</taxon>
        <taxon>Aspergillus</taxon>
        <taxon>Aspergillus subgen. Circumdati</taxon>
    </lineage>
</organism>
<feature type="transmembrane region" description="Helical" evidence="5">
    <location>
        <begin position="207"/>
        <end position="226"/>
    </location>
</feature>
<dbReference type="EMBL" id="ML732217">
    <property type="protein sequence ID" value="KAB8074017.1"/>
    <property type="molecule type" value="Genomic_DNA"/>
</dbReference>
<feature type="transmembrane region" description="Helical" evidence="5">
    <location>
        <begin position="120"/>
        <end position="138"/>
    </location>
</feature>
<evidence type="ECO:0000313" key="7">
    <source>
        <dbReference type="Proteomes" id="UP000326565"/>
    </source>
</evidence>
<evidence type="ECO:0000256" key="1">
    <source>
        <dbReference type="ARBA" id="ARBA00004141"/>
    </source>
</evidence>
<evidence type="ECO:0000313" key="6">
    <source>
        <dbReference type="EMBL" id="KAB8074017.1"/>
    </source>
</evidence>
<name>A0A5N5X1W7_9EURO</name>
<evidence type="ECO:0000256" key="2">
    <source>
        <dbReference type="ARBA" id="ARBA00022692"/>
    </source>
</evidence>
<dbReference type="Proteomes" id="UP000326565">
    <property type="component" value="Unassembled WGS sequence"/>
</dbReference>